<evidence type="ECO:0000313" key="5">
    <source>
        <dbReference type="Proteomes" id="UP001165120"/>
    </source>
</evidence>
<feature type="compositionally biased region" description="Polar residues" evidence="2">
    <location>
        <begin position="17"/>
        <end position="26"/>
    </location>
</feature>
<dbReference type="AlphaFoldDB" id="A0A9W6T196"/>
<dbReference type="GO" id="GO:0051082">
    <property type="term" value="F:unfolded protein binding"/>
    <property type="evidence" value="ECO:0007669"/>
    <property type="project" value="TreeGrafter"/>
</dbReference>
<dbReference type="InterPro" id="IPR057990">
    <property type="entry name" value="TPR_SYO1"/>
</dbReference>
<feature type="region of interest" description="Disordered" evidence="2">
    <location>
        <begin position="1"/>
        <end position="26"/>
    </location>
</feature>
<feature type="domain" description="SYO1-like TPR repeats" evidence="3">
    <location>
        <begin position="419"/>
        <end position="666"/>
    </location>
</feature>
<reference evidence="4" key="1">
    <citation type="submission" date="2023-04" db="EMBL/GenBank/DDBJ databases">
        <title>Candida boidinii NBRC 10035.</title>
        <authorList>
            <person name="Ichikawa N."/>
            <person name="Sato H."/>
            <person name="Tonouchi N."/>
        </authorList>
    </citation>
    <scope>NUCLEOTIDE SEQUENCE</scope>
    <source>
        <strain evidence="4">NBRC 10035</strain>
    </source>
</reference>
<dbReference type="GO" id="GO:0006606">
    <property type="term" value="P:protein import into nucleus"/>
    <property type="evidence" value="ECO:0007669"/>
    <property type="project" value="TreeGrafter"/>
</dbReference>
<dbReference type="PANTHER" id="PTHR13347:SF1">
    <property type="entry name" value="HEAT REPEAT-CONTAINING PROTEIN 3"/>
    <property type="match status" value="1"/>
</dbReference>
<dbReference type="PANTHER" id="PTHR13347">
    <property type="entry name" value="HEAT REPEAT-CONTAINING PROTEIN 3"/>
    <property type="match status" value="1"/>
</dbReference>
<organism evidence="4 5">
    <name type="scientific">Candida boidinii</name>
    <name type="common">Yeast</name>
    <dbReference type="NCBI Taxonomy" id="5477"/>
    <lineage>
        <taxon>Eukaryota</taxon>
        <taxon>Fungi</taxon>
        <taxon>Dikarya</taxon>
        <taxon>Ascomycota</taxon>
        <taxon>Saccharomycotina</taxon>
        <taxon>Pichiomycetes</taxon>
        <taxon>Pichiales</taxon>
        <taxon>Pichiaceae</taxon>
        <taxon>Ogataea</taxon>
        <taxon>Ogataea/Candida clade</taxon>
    </lineage>
</organism>
<proteinExistence type="inferred from homology"/>
<dbReference type="SUPFAM" id="SSF48371">
    <property type="entry name" value="ARM repeat"/>
    <property type="match status" value="1"/>
</dbReference>
<evidence type="ECO:0000256" key="2">
    <source>
        <dbReference type="SAM" id="MobiDB-lite"/>
    </source>
</evidence>
<protein>
    <submittedName>
        <fullName evidence="4">Unnamed protein product</fullName>
    </submittedName>
</protein>
<dbReference type="Pfam" id="PF25567">
    <property type="entry name" value="TPR_SYO1"/>
    <property type="match status" value="1"/>
</dbReference>
<evidence type="ECO:0000259" key="3">
    <source>
        <dbReference type="Pfam" id="PF25567"/>
    </source>
</evidence>
<dbReference type="InterPro" id="IPR016024">
    <property type="entry name" value="ARM-type_fold"/>
</dbReference>
<dbReference type="GO" id="GO:0042273">
    <property type="term" value="P:ribosomal large subunit biogenesis"/>
    <property type="evidence" value="ECO:0007669"/>
    <property type="project" value="TreeGrafter"/>
</dbReference>
<dbReference type="Proteomes" id="UP001165120">
    <property type="component" value="Unassembled WGS sequence"/>
</dbReference>
<evidence type="ECO:0000256" key="1">
    <source>
        <dbReference type="ARBA" id="ARBA00049983"/>
    </source>
</evidence>
<accession>A0A9W6T196</accession>
<comment type="similarity">
    <text evidence="1">Belongs to the nuclear import and ribosome assembly adapter family.</text>
</comment>
<keyword evidence="5" id="KW-1185">Reference proteome</keyword>
<comment type="caution">
    <text evidence="4">The sequence shown here is derived from an EMBL/GenBank/DDBJ whole genome shotgun (WGS) entry which is preliminary data.</text>
</comment>
<dbReference type="InterPro" id="IPR011989">
    <property type="entry name" value="ARM-like"/>
</dbReference>
<gene>
    <name evidence="4" type="ORF">Cboi02_000299400</name>
</gene>
<name>A0A9W6T196_CANBO</name>
<dbReference type="Gene3D" id="1.25.10.10">
    <property type="entry name" value="Leucine-rich Repeat Variant"/>
    <property type="match status" value="1"/>
</dbReference>
<dbReference type="EMBL" id="BSXN01000971">
    <property type="protein sequence ID" value="GME70875.1"/>
    <property type="molecule type" value="Genomic_DNA"/>
</dbReference>
<dbReference type="InterPro" id="IPR052616">
    <property type="entry name" value="SYO1-like"/>
</dbReference>
<sequence length="668" mass="77495">MGKLKRRSKAAVARAKNNSLQKPTDIQNTASADAKKIAPLLEKLSSTSPNDKCMAISSITLLCDRDQNIRTQFLKQNLIKLVFEKCLNDNNDEVTTTAFGLLRNLVIEEGYDIAIYLWRQDIWINIEVGLKKSIESLKHLTDSNIKSENKIMLFDFIDNLLSLISGISDTSDELFDKIYDKFYNNGFLNLIKDIIELQQYQVNSKLLISTLNFIYEMSTLSYRFIDDLHNESKINYNNELILNKLKNNQLAKSLLIGINFQNFEFELKNNLIDSNKEKLIDDQLISSLINIKDIYSEIDINAVMEFLNKPIDNIQTANSNNSSNQKIEDLKLLSNQYKYQAIDILVDLLITNIEIKGELIEFSKMNSNNGGNNKIDERFIEYHFEFTLPIIKNLLEHKEFHTKAMSLLNNLSWFILSVDYNSDPNWINQINEISKQIIPKLFNLINDKSNSDLEIVNDFINSSWVLVKTNTDNLINEFNIEHIDTLISYSNDLLNKFISQNDKSHEQQQQQQQQQSQEDKLDPNLLTNYLTSLIGLLTIFAKFGNNLEITKKCSDFIINNLIVNFITIYNSIKNISELRKIFNVLIESTINESVNSVFEIFDDKSYEYDLPLYINGNLNKLLETEIHPAFKKIYKNIDKKSFPELKAKLQETLNNLERFIQYKASERQ</sequence>
<evidence type="ECO:0000313" key="4">
    <source>
        <dbReference type="EMBL" id="GME70875.1"/>
    </source>
</evidence>